<gene>
    <name evidence="1" type="ORF">FLAG1_09875</name>
</gene>
<dbReference type="SUPFAM" id="SSF57938">
    <property type="entry name" value="DnaJ/Hsp40 cysteine-rich domain"/>
    <property type="match status" value="1"/>
</dbReference>
<protein>
    <submittedName>
        <fullName evidence="1">Uncharacterized protein</fullName>
    </submittedName>
</protein>
<dbReference type="EMBL" id="JXCE01000437">
    <property type="protein sequence ID" value="KPA37317.1"/>
    <property type="molecule type" value="Genomic_DNA"/>
</dbReference>
<name>A0A0N0DBV6_FUSLA</name>
<evidence type="ECO:0000313" key="1">
    <source>
        <dbReference type="EMBL" id="KPA37317.1"/>
    </source>
</evidence>
<sequence length="81" mass="9011">MVKCTECDGFGLKGNAICPGCNGSGTRDSSFMPRNMQFRPYGGHTLHGRTHDIPDDIPSLACFPPDNTAVLFYRTWDVRFI</sequence>
<accession>A0A0N0DBV6</accession>
<dbReference type="AlphaFoldDB" id="A0A0N0DBV6"/>
<dbReference type="Proteomes" id="UP000037904">
    <property type="component" value="Unassembled WGS sequence"/>
</dbReference>
<evidence type="ECO:0000313" key="2">
    <source>
        <dbReference type="Proteomes" id="UP000037904"/>
    </source>
</evidence>
<reference evidence="1 2" key="1">
    <citation type="submission" date="2015-04" db="EMBL/GenBank/DDBJ databases">
        <title>The draft genome sequence of Fusarium langsethiae, a T-2/HT-2 mycotoxin producer.</title>
        <authorList>
            <person name="Lysoe E."/>
            <person name="Divon H.H."/>
            <person name="Terzi V."/>
            <person name="Orru L."/>
            <person name="Lamontanara A."/>
            <person name="Kolseth A.-K."/>
            <person name="Frandsen R.J."/>
            <person name="Nielsen K."/>
            <person name="Thrane U."/>
        </authorList>
    </citation>
    <scope>NUCLEOTIDE SEQUENCE [LARGE SCALE GENOMIC DNA]</scope>
    <source>
        <strain evidence="1 2">Fl201059</strain>
    </source>
</reference>
<organism evidence="1 2">
    <name type="scientific">Fusarium langsethiae</name>
    <dbReference type="NCBI Taxonomy" id="179993"/>
    <lineage>
        <taxon>Eukaryota</taxon>
        <taxon>Fungi</taxon>
        <taxon>Dikarya</taxon>
        <taxon>Ascomycota</taxon>
        <taxon>Pezizomycotina</taxon>
        <taxon>Sordariomycetes</taxon>
        <taxon>Hypocreomycetidae</taxon>
        <taxon>Hypocreales</taxon>
        <taxon>Nectriaceae</taxon>
        <taxon>Fusarium</taxon>
    </lineage>
</organism>
<comment type="caution">
    <text evidence="1">The sequence shown here is derived from an EMBL/GenBank/DDBJ whole genome shotgun (WGS) entry which is preliminary data.</text>
</comment>
<dbReference type="InterPro" id="IPR036410">
    <property type="entry name" value="HSP_DnaJ_Cys-rich_dom_sf"/>
</dbReference>
<proteinExistence type="predicted"/>
<keyword evidence="2" id="KW-1185">Reference proteome</keyword>